<proteinExistence type="predicted"/>
<evidence type="ECO:0000313" key="2">
    <source>
        <dbReference type="Proteomes" id="UP000255505"/>
    </source>
</evidence>
<evidence type="ECO:0000313" key="1">
    <source>
        <dbReference type="EMBL" id="SPK77666.1"/>
    </source>
</evidence>
<gene>
    <name evidence="1" type="ORF">CT19425_P70006</name>
</gene>
<reference evidence="1 2" key="1">
    <citation type="submission" date="2018-01" db="EMBL/GenBank/DDBJ databases">
        <authorList>
            <person name="Gaut B.S."/>
            <person name="Morton B.R."/>
            <person name="Clegg M.T."/>
            <person name="Duvall M.R."/>
        </authorList>
    </citation>
    <scope>NUCLEOTIDE SEQUENCE [LARGE SCALE GENOMIC DNA]</scope>
    <source>
        <strain evidence="1">Cupriavidus taiwanensis LMG 19425</strain>
        <plasmid evidence="2">Plasmid iii</plasmid>
    </source>
</reference>
<evidence type="ECO:0008006" key="3">
    <source>
        <dbReference type="Google" id="ProtNLM"/>
    </source>
</evidence>
<dbReference type="AlphaFoldDB" id="A0A375ISL5"/>
<dbReference type="Proteomes" id="UP000255505">
    <property type="component" value="Plasmid III"/>
</dbReference>
<name>A0A375ISL5_9BURK</name>
<geneLocation type="plasmid" evidence="1">
    <name>III</name>
</geneLocation>
<keyword evidence="1" id="KW-0614">Plasmid</keyword>
<dbReference type="EMBL" id="LT991978">
    <property type="protein sequence ID" value="SPK77666.1"/>
    <property type="molecule type" value="Genomic_DNA"/>
</dbReference>
<protein>
    <recommendedName>
        <fullName evidence="3">Transposase</fullName>
    </recommendedName>
</protein>
<accession>A0A375ISL5</accession>
<organism evidence="1 2">
    <name type="scientific">Cupriavidus taiwanensis</name>
    <dbReference type="NCBI Taxonomy" id="164546"/>
    <lineage>
        <taxon>Bacteria</taxon>
        <taxon>Pseudomonadati</taxon>
        <taxon>Pseudomonadota</taxon>
        <taxon>Betaproteobacteria</taxon>
        <taxon>Burkholderiales</taxon>
        <taxon>Burkholderiaceae</taxon>
        <taxon>Cupriavidus</taxon>
    </lineage>
</organism>
<sequence length="42" mass="4611">MNTSVVEGINNTINGIKLRAYGYREEGVLVPQNPGGLRRAPR</sequence>